<evidence type="ECO:0000313" key="3">
    <source>
        <dbReference type="Proteomes" id="UP000198994"/>
    </source>
</evidence>
<dbReference type="Proteomes" id="UP000198994">
    <property type="component" value="Unassembled WGS sequence"/>
</dbReference>
<reference evidence="3" key="1">
    <citation type="submission" date="2016-10" db="EMBL/GenBank/DDBJ databases">
        <authorList>
            <person name="Varghese N."/>
            <person name="Submissions S."/>
        </authorList>
    </citation>
    <scope>NUCLEOTIDE SEQUENCE [LARGE SCALE GENOMIC DNA]</scope>
    <source>
        <strain evidence="3">DSM 10146</strain>
    </source>
</reference>
<dbReference type="SMART" id="SM00953">
    <property type="entry name" value="RES"/>
    <property type="match status" value="1"/>
</dbReference>
<evidence type="ECO:0000313" key="2">
    <source>
        <dbReference type="EMBL" id="SDE52895.1"/>
    </source>
</evidence>
<dbReference type="InterPro" id="IPR014914">
    <property type="entry name" value="RES_dom"/>
</dbReference>
<keyword evidence="3" id="KW-1185">Reference proteome</keyword>
<dbReference type="OrthoDB" id="1425103at2"/>
<dbReference type="AlphaFoldDB" id="A0A1G7DPY4"/>
<proteinExistence type="predicted"/>
<organism evidence="2 3">
    <name type="scientific">Salipiger thiooxidans</name>
    <dbReference type="NCBI Taxonomy" id="282683"/>
    <lineage>
        <taxon>Bacteria</taxon>
        <taxon>Pseudomonadati</taxon>
        <taxon>Pseudomonadota</taxon>
        <taxon>Alphaproteobacteria</taxon>
        <taxon>Rhodobacterales</taxon>
        <taxon>Roseobacteraceae</taxon>
        <taxon>Salipiger</taxon>
    </lineage>
</organism>
<name>A0A1G7DPY4_9RHOB</name>
<dbReference type="Pfam" id="PF08808">
    <property type="entry name" value="RES"/>
    <property type="match status" value="1"/>
</dbReference>
<sequence>MSSSSPTHPLDEAAFEDVFLQELDSWFSADIACCDRCNEKFLKIWPAAYAADSAEFQCNQIQLDAFYDGSRISAFYTKEQFERLVQELDCPRCGEKLGYTLYPYELPFDVPVEFEDNVASIHAIAHETPFLLLKNEFAQKVLQTLEALSQSTNATTMPSSLYRARGLEGLREISVGQFDFADPKYVGEGRYNHAGQPVLYLGDSKETCFHELRGKNCAVAEIALDSDLKILDLATPYDSHKNQSDLLNALAFSALLSTPQEEMGYKKAAYVFSRFVADCARSSGFDAIRYPSTRAPEHAYNLVILNADFSIGNRSRLVGLCLFDGQIARTVEI</sequence>
<gene>
    <name evidence="2" type="ORF">SAMN04488105_104326</name>
</gene>
<evidence type="ECO:0000259" key="1">
    <source>
        <dbReference type="SMART" id="SM00953"/>
    </source>
</evidence>
<dbReference type="EMBL" id="FNAV01000004">
    <property type="protein sequence ID" value="SDE52895.1"/>
    <property type="molecule type" value="Genomic_DNA"/>
</dbReference>
<accession>A0A1G7DPY4</accession>
<protein>
    <submittedName>
        <fullName evidence="2">RES domain-containing protein</fullName>
    </submittedName>
</protein>
<dbReference type="RefSeq" id="WP_131821998.1">
    <property type="nucleotide sequence ID" value="NZ_FNAV01000004.1"/>
</dbReference>
<feature type="domain" description="RES" evidence="1">
    <location>
        <begin position="179"/>
        <end position="318"/>
    </location>
</feature>